<dbReference type="Pfam" id="PF05911">
    <property type="entry name" value="FPP"/>
    <property type="match status" value="1"/>
</dbReference>
<dbReference type="PANTHER" id="PTHR31580:SF8">
    <property type="entry name" value="FILAMENT-LIKE PROTEIN (DUF869)"/>
    <property type="match status" value="1"/>
</dbReference>
<feature type="compositionally biased region" description="Basic and acidic residues" evidence="4">
    <location>
        <begin position="30"/>
        <end position="43"/>
    </location>
</feature>
<evidence type="ECO:0000313" key="6">
    <source>
        <dbReference type="Proteomes" id="UP001157006"/>
    </source>
</evidence>
<dbReference type="PANTHER" id="PTHR31580">
    <property type="entry name" value="FILAMENT-LIKE PLANT PROTEIN 4"/>
    <property type="match status" value="1"/>
</dbReference>
<evidence type="ECO:0000256" key="1">
    <source>
        <dbReference type="ARBA" id="ARBA00005921"/>
    </source>
</evidence>
<evidence type="ECO:0000256" key="3">
    <source>
        <dbReference type="SAM" id="Coils"/>
    </source>
</evidence>
<evidence type="ECO:0000313" key="5">
    <source>
        <dbReference type="EMBL" id="CAI8618454.1"/>
    </source>
</evidence>
<feature type="compositionally biased region" description="Polar residues" evidence="4">
    <location>
        <begin position="932"/>
        <end position="942"/>
    </location>
</feature>
<comment type="similarity">
    <text evidence="1">Belongs to the FPP family.</text>
</comment>
<dbReference type="InterPro" id="IPR008587">
    <property type="entry name" value="FPP_plant"/>
</dbReference>
<evidence type="ECO:0000256" key="2">
    <source>
        <dbReference type="ARBA" id="ARBA00023054"/>
    </source>
</evidence>
<accession>A0AAV1B744</accession>
<feature type="coiled-coil region" evidence="3">
    <location>
        <begin position="672"/>
        <end position="734"/>
    </location>
</feature>
<keyword evidence="6" id="KW-1185">Reference proteome</keyword>
<feature type="region of interest" description="Disordered" evidence="4">
    <location>
        <begin position="29"/>
        <end position="54"/>
    </location>
</feature>
<sequence length="980" mass="111419">MSHKPWHWRKKSIENIIFAAEKVVSPSQVIEKEAKNVSTDKGHGSGRSSRRSLNEKLAKVLLDSPVEVESGEVESGEDLDKEVSTEATTPTDATLQEPLHPLTCVQEEQAPRVSISKILKEHEKVKKEWEEKLREANKRIDDLTDKNTCLTNALFFKEESIGEILRCKQEADAEFKTLMTRLDSTEKENAFLRYEFHMLEKELEIRKEEIDYSRQYADASHKQYLESSQKASELESECQRLRLVIRKRKSETGVMRRETDMRRKNSNPTRVSEENIGLMIKRLQDLDEENKALKRVLTKKNSELDSSRFMYGETASRLSQAEVLLRKFSENHKSMKLAGYNSVSNELPLMSNFDISSDDEPLSSGSWANALISELEHLRVSEAKTYENNKALEVHHDMYSMDDFVELEKRAIVSVDTPKGGGYLSDVTGREIVPVEQDFGIGERNKKPFDWLQIVLNAMLEEKRISKRSLDELFDDIKIALGCINHSTACKSDITQNSTHPGESDSFHVNSFSGFIEAVHRIIKLIEGIAPMSFICNNGQDCLEENQNSDVSSQSPKSKDYFVHIFQWKISDLNPLLHQLVHTCKNLLTGRADFENFVEEVAFALEWSINNCANSTNASIARDKIKKHFNSFLSVNENQIDVEDKQSFHTPSVAYPDDRSDESSRYDFVEEIRKLKDDLTNTKSEKKDLEVKLLSVIEESKNLTKQCQEAQNSIEALKSEMETLNKSKAMVEEQIEKQMMINEDLDIQLTMAQSKLNNIYQKFTSLEFEFENKKSSCEELEATCLELQLQLESIAKKDSPTNGKCEVKKIYQTGWEITTASTKLAECQESIINIGKQLKALASSSEAAVLDKVASTTSYMDIPSQKKNLIKRSSLRNHMLADNDAKEGKHTSVKNEESKSIEDAQRASLVESEKESAEKESALETPRVMVNGSEQNDRSSGTRYLAIVTHRKHGGLGFLRKLFTRRKKGSSKGSKLLGKG</sequence>
<feature type="compositionally biased region" description="Basic and acidic residues" evidence="4">
    <location>
        <begin position="881"/>
        <end position="922"/>
    </location>
</feature>
<feature type="coiled-coil region" evidence="3">
    <location>
        <begin position="119"/>
        <end position="202"/>
    </location>
</feature>
<protein>
    <recommendedName>
        <fullName evidence="7">Filament-like plant protein 7</fullName>
    </recommendedName>
</protein>
<dbReference type="Proteomes" id="UP001157006">
    <property type="component" value="Chromosome 6"/>
</dbReference>
<evidence type="ECO:0008006" key="7">
    <source>
        <dbReference type="Google" id="ProtNLM"/>
    </source>
</evidence>
<organism evidence="5 6">
    <name type="scientific">Vicia faba</name>
    <name type="common">Broad bean</name>
    <name type="synonym">Faba vulgaris</name>
    <dbReference type="NCBI Taxonomy" id="3906"/>
    <lineage>
        <taxon>Eukaryota</taxon>
        <taxon>Viridiplantae</taxon>
        <taxon>Streptophyta</taxon>
        <taxon>Embryophyta</taxon>
        <taxon>Tracheophyta</taxon>
        <taxon>Spermatophyta</taxon>
        <taxon>Magnoliopsida</taxon>
        <taxon>eudicotyledons</taxon>
        <taxon>Gunneridae</taxon>
        <taxon>Pentapetalae</taxon>
        <taxon>rosids</taxon>
        <taxon>fabids</taxon>
        <taxon>Fabales</taxon>
        <taxon>Fabaceae</taxon>
        <taxon>Papilionoideae</taxon>
        <taxon>50 kb inversion clade</taxon>
        <taxon>NPAAA clade</taxon>
        <taxon>Hologalegina</taxon>
        <taxon>IRL clade</taxon>
        <taxon>Fabeae</taxon>
        <taxon>Vicia</taxon>
    </lineage>
</organism>
<dbReference type="Gene3D" id="1.20.5.340">
    <property type="match status" value="1"/>
</dbReference>
<feature type="compositionally biased region" description="Acidic residues" evidence="4">
    <location>
        <begin position="69"/>
        <end position="80"/>
    </location>
</feature>
<evidence type="ECO:0000256" key="4">
    <source>
        <dbReference type="SAM" id="MobiDB-lite"/>
    </source>
</evidence>
<feature type="region of interest" description="Disordered" evidence="4">
    <location>
        <begin position="881"/>
        <end position="944"/>
    </location>
</feature>
<keyword evidence="2 3" id="KW-0175">Coiled coil</keyword>
<gene>
    <name evidence="5" type="ORF">VFH_VI123800</name>
</gene>
<reference evidence="5 6" key="1">
    <citation type="submission" date="2023-01" db="EMBL/GenBank/DDBJ databases">
        <authorList>
            <person name="Kreplak J."/>
        </authorList>
    </citation>
    <scope>NUCLEOTIDE SEQUENCE [LARGE SCALE GENOMIC DNA]</scope>
</reference>
<dbReference type="AlphaFoldDB" id="A0AAV1B744"/>
<feature type="region of interest" description="Disordered" evidence="4">
    <location>
        <begin position="68"/>
        <end position="90"/>
    </location>
</feature>
<proteinExistence type="inferred from homology"/>
<feature type="coiled-coil region" evidence="3">
    <location>
        <begin position="770"/>
        <end position="797"/>
    </location>
</feature>
<dbReference type="EMBL" id="OX451741">
    <property type="protein sequence ID" value="CAI8618454.1"/>
    <property type="molecule type" value="Genomic_DNA"/>
</dbReference>
<name>A0AAV1B744_VICFA</name>